<evidence type="ECO:0000256" key="1">
    <source>
        <dbReference type="ARBA" id="ARBA00004167"/>
    </source>
</evidence>
<comment type="subcellular location">
    <subcellularLocation>
        <location evidence="1">Membrane</location>
        <topology evidence="1">Single-pass membrane protein</topology>
    </subcellularLocation>
</comment>
<name>A0A8J2YU96_9PROT</name>
<evidence type="ECO:0000256" key="2">
    <source>
        <dbReference type="ARBA" id="ARBA00022692"/>
    </source>
</evidence>
<feature type="domain" description="TonB C-terminal" evidence="8">
    <location>
        <begin position="1"/>
        <end position="79"/>
    </location>
</feature>
<accession>A0A8J2YU96</accession>
<protein>
    <recommendedName>
        <fullName evidence="8">TonB C-terminal domain-containing protein</fullName>
    </recommendedName>
</protein>
<evidence type="ECO:0000313" key="9">
    <source>
        <dbReference type="EMBL" id="GGF21641.1"/>
    </source>
</evidence>
<dbReference type="InterPro" id="IPR019734">
    <property type="entry name" value="TPR_rpt"/>
</dbReference>
<keyword evidence="3" id="KW-0677">Repeat</keyword>
<dbReference type="PANTHER" id="PTHR44858:SF1">
    <property type="entry name" value="UDP-N-ACETYLGLUCOSAMINE--PEPTIDE N-ACETYLGLUCOSAMINYLTRANSFERASE SPINDLY-RELATED"/>
    <property type="match status" value="1"/>
</dbReference>
<gene>
    <name evidence="9" type="ORF">GCM10011611_29640</name>
</gene>
<reference evidence="9" key="2">
    <citation type="submission" date="2020-09" db="EMBL/GenBank/DDBJ databases">
        <authorList>
            <person name="Sun Q."/>
            <person name="Zhou Y."/>
        </authorList>
    </citation>
    <scope>NUCLEOTIDE SEQUENCE</scope>
    <source>
        <strain evidence="9">CGMCC 1.15725</strain>
    </source>
</reference>
<keyword evidence="6" id="KW-0472">Membrane</keyword>
<keyword evidence="10" id="KW-1185">Reference proteome</keyword>
<dbReference type="Gene3D" id="1.25.40.10">
    <property type="entry name" value="Tetratricopeptide repeat domain"/>
    <property type="match status" value="2"/>
</dbReference>
<dbReference type="GO" id="GO:0009279">
    <property type="term" value="C:cell outer membrane"/>
    <property type="evidence" value="ECO:0007669"/>
    <property type="project" value="TreeGrafter"/>
</dbReference>
<dbReference type="Gene3D" id="3.30.1150.10">
    <property type="match status" value="1"/>
</dbReference>
<feature type="repeat" description="TPR" evidence="7">
    <location>
        <begin position="224"/>
        <end position="257"/>
    </location>
</feature>
<keyword evidence="2" id="KW-0812">Transmembrane</keyword>
<evidence type="ECO:0000256" key="4">
    <source>
        <dbReference type="ARBA" id="ARBA00022803"/>
    </source>
</evidence>
<dbReference type="InterPro" id="IPR050498">
    <property type="entry name" value="Ycf3"/>
</dbReference>
<evidence type="ECO:0000256" key="7">
    <source>
        <dbReference type="PROSITE-ProRule" id="PRU00339"/>
    </source>
</evidence>
<keyword evidence="5" id="KW-1133">Transmembrane helix</keyword>
<dbReference type="EMBL" id="BMJQ01000007">
    <property type="protein sequence ID" value="GGF21641.1"/>
    <property type="molecule type" value="Genomic_DNA"/>
</dbReference>
<dbReference type="Proteomes" id="UP000646365">
    <property type="component" value="Unassembled WGS sequence"/>
</dbReference>
<evidence type="ECO:0000259" key="8">
    <source>
        <dbReference type="PROSITE" id="PS52015"/>
    </source>
</evidence>
<dbReference type="AlphaFoldDB" id="A0A8J2YU96"/>
<dbReference type="SUPFAM" id="SSF48452">
    <property type="entry name" value="TPR-like"/>
    <property type="match status" value="1"/>
</dbReference>
<comment type="caution">
    <text evidence="9">The sequence shown here is derived from an EMBL/GenBank/DDBJ whole genome shotgun (WGS) entry which is preliminary data.</text>
</comment>
<dbReference type="Pfam" id="PF13432">
    <property type="entry name" value="TPR_16"/>
    <property type="match status" value="1"/>
</dbReference>
<dbReference type="NCBIfam" id="TIGR01352">
    <property type="entry name" value="tonB_Cterm"/>
    <property type="match status" value="1"/>
</dbReference>
<dbReference type="Pfam" id="PF03544">
    <property type="entry name" value="TonB_C"/>
    <property type="match status" value="1"/>
</dbReference>
<dbReference type="InterPro" id="IPR037682">
    <property type="entry name" value="TonB_C"/>
</dbReference>
<dbReference type="InterPro" id="IPR011990">
    <property type="entry name" value="TPR-like_helical_dom_sf"/>
</dbReference>
<dbReference type="PROSITE" id="PS52015">
    <property type="entry name" value="TONB_CTD"/>
    <property type="match status" value="1"/>
</dbReference>
<dbReference type="SUPFAM" id="SSF74653">
    <property type="entry name" value="TolA/TonB C-terminal domain"/>
    <property type="match status" value="1"/>
</dbReference>
<dbReference type="PROSITE" id="PS50005">
    <property type="entry name" value="TPR"/>
    <property type="match status" value="2"/>
</dbReference>
<dbReference type="PANTHER" id="PTHR44858">
    <property type="entry name" value="TETRATRICOPEPTIDE REPEAT PROTEIN 6"/>
    <property type="match status" value="1"/>
</dbReference>
<dbReference type="SMART" id="SM00028">
    <property type="entry name" value="TPR"/>
    <property type="match status" value="4"/>
</dbReference>
<reference evidence="9" key="1">
    <citation type="journal article" date="2014" name="Int. J. Syst. Evol. Microbiol.">
        <title>Complete genome sequence of Corynebacterium casei LMG S-19264T (=DSM 44701T), isolated from a smear-ripened cheese.</title>
        <authorList>
            <consortium name="US DOE Joint Genome Institute (JGI-PGF)"/>
            <person name="Walter F."/>
            <person name="Albersmeier A."/>
            <person name="Kalinowski J."/>
            <person name="Ruckert C."/>
        </authorList>
    </citation>
    <scope>NUCLEOTIDE SEQUENCE</scope>
    <source>
        <strain evidence="9">CGMCC 1.15725</strain>
    </source>
</reference>
<evidence type="ECO:0000313" key="10">
    <source>
        <dbReference type="Proteomes" id="UP000646365"/>
    </source>
</evidence>
<feature type="repeat" description="TPR" evidence="7">
    <location>
        <begin position="156"/>
        <end position="189"/>
    </location>
</feature>
<proteinExistence type="predicted"/>
<organism evidence="9 10">
    <name type="scientific">Aliidongia dinghuensis</name>
    <dbReference type="NCBI Taxonomy" id="1867774"/>
    <lineage>
        <taxon>Bacteria</taxon>
        <taxon>Pseudomonadati</taxon>
        <taxon>Pseudomonadota</taxon>
        <taxon>Alphaproteobacteria</taxon>
        <taxon>Rhodospirillales</taxon>
        <taxon>Dongiaceae</taxon>
        <taxon>Aliidongia</taxon>
    </lineage>
</organism>
<dbReference type="InterPro" id="IPR006260">
    <property type="entry name" value="TonB/TolA_C"/>
</dbReference>
<sequence>MLEKGVEGNVEVLCDISAEGNTEGCIVNMIDGSRLFGDAALEFVRAAKYRPAMRDGTPVPEIAHTFTIRFDLADDLPVQRGNLLRSGWAICATLGSHPNDPVALDNCSKAIDWPDAPTAIKGAAYEVRAQAYVKQKQFEQAIHDYTNAIASGAFTPETFRQRGLSYLALKNYPKARADFDTALQGMPSSFAVLKNRSETDVGLADFVATRQDTTAAIAIVPDDPSLYIRRATAARAAGDMAPALADLNEALRINPTEVPALAERCLLLRQMGRTNEADADCTKVETLDPKHKARAAS</sequence>
<dbReference type="GO" id="GO:0055085">
    <property type="term" value="P:transmembrane transport"/>
    <property type="evidence" value="ECO:0007669"/>
    <property type="project" value="InterPro"/>
</dbReference>
<evidence type="ECO:0000256" key="5">
    <source>
        <dbReference type="ARBA" id="ARBA00022989"/>
    </source>
</evidence>
<keyword evidence="4 7" id="KW-0802">TPR repeat</keyword>
<evidence type="ECO:0000256" key="3">
    <source>
        <dbReference type="ARBA" id="ARBA00022737"/>
    </source>
</evidence>
<evidence type="ECO:0000256" key="6">
    <source>
        <dbReference type="ARBA" id="ARBA00023136"/>
    </source>
</evidence>
<dbReference type="GO" id="GO:0046813">
    <property type="term" value="P:receptor-mediated virion attachment to host cell"/>
    <property type="evidence" value="ECO:0007669"/>
    <property type="project" value="TreeGrafter"/>
</dbReference>